<dbReference type="InterPro" id="IPR033121">
    <property type="entry name" value="PEPTIDASE_A1"/>
</dbReference>
<evidence type="ECO:0000313" key="2">
    <source>
        <dbReference type="EMBL" id="KAF9960835.1"/>
    </source>
</evidence>
<dbReference type="Pfam" id="PF00026">
    <property type="entry name" value="Asp"/>
    <property type="match status" value="1"/>
</dbReference>
<evidence type="ECO:0000313" key="3">
    <source>
        <dbReference type="Proteomes" id="UP000749646"/>
    </source>
</evidence>
<evidence type="ECO:0000259" key="1">
    <source>
        <dbReference type="PROSITE" id="PS51767"/>
    </source>
</evidence>
<proteinExistence type="predicted"/>
<feature type="non-terminal residue" evidence="2">
    <location>
        <position position="1"/>
    </location>
</feature>
<dbReference type="InterPro" id="IPR034164">
    <property type="entry name" value="Pepsin-like_dom"/>
</dbReference>
<organism evidence="2 3">
    <name type="scientific">Modicella reniformis</name>
    <dbReference type="NCBI Taxonomy" id="1440133"/>
    <lineage>
        <taxon>Eukaryota</taxon>
        <taxon>Fungi</taxon>
        <taxon>Fungi incertae sedis</taxon>
        <taxon>Mucoromycota</taxon>
        <taxon>Mortierellomycotina</taxon>
        <taxon>Mortierellomycetes</taxon>
        <taxon>Mortierellales</taxon>
        <taxon>Mortierellaceae</taxon>
        <taxon>Modicella</taxon>
    </lineage>
</organism>
<protein>
    <recommendedName>
        <fullName evidence="1">Peptidase A1 domain-containing protein</fullName>
    </recommendedName>
</protein>
<dbReference type="EMBL" id="JAAAHW010006440">
    <property type="protein sequence ID" value="KAF9960835.1"/>
    <property type="molecule type" value="Genomic_DNA"/>
</dbReference>
<dbReference type="Gene3D" id="2.40.70.10">
    <property type="entry name" value="Acid Proteases"/>
    <property type="match status" value="1"/>
</dbReference>
<accession>A0A9P6J3G9</accession>
<keyword evidence="3" id="KW-1185">Reference proteome</keyword>
<reference evidence="2" key="1">
    <citation type="journal article" date="2020" name="Fungal Divers.">
        <title>Resolving the Mortierellaceae phylogeny through synthesis of multi-gene phylogenetics and phylogenomics.</title>
        <authorList>
            <person name="Vandepol N."/>
            <person name="Liber J."/>
            <person name="Desiro A."/>
            <person name="Na H."/>
            <person name="Kennedy M."/>
            <person name="Barry K."/>
            <person name="Grigoriev I.V."/>
            <person name="Miller A.N."/>
            <person name="O'Donnell K."/>
            <person name="Stajich J.E."/>
            <person name="Bonito G."/>
        </authorList>
    </citation>
    <scope>NUCLEOTIDE SEQUENCE</scope>
    <source>
        <strain evidence="2">MES-2147</strain>
    </source>
</reference>
<feature type="domain" description="Peptidase A1" evidence="1">
    <location>
        <begin position="1"/>
        <end position="113"/>
    </location>
</feature>
<dbReference type="Proteomes" id="UP000749646">
    <property type="component" value="Unassembled WGS sequence"/>
</dbReference>
<dbReference type="PROSITE" id="PS51767">
    <property type="entry name" value="PEPTIDASE_A1"/>
    <property type="match status" value="1"/>
</dbReference>
<dbReference type="SUPFAM" id="SSF50630">
    <property type="entry name" value="Acid proteases"/>
    <property type="match status" value="1"/>
</dbReference>
<dbReference type="InterPro" id="IPR021109">
    <property type="entry name" value="Peptidase_aspartic_dom_sf"/>
</dbReference>
<comment type="caution">
    <text evidence="2">The sequence shown here is derived from an EMBL/GenBank/DDBJ whole genome shotgun (WGS) entry which is preliminary data.</text>
</comment>
<gene>
    <name evidence="2" type="ORF">BGZ65_011637</name>
</gene>
<dbReference type="CDD" id="cd05471">
    <property type="entry name" value="pepsin_like"/>
    <property type="match status" value="1"/>
</dbReference>
<sequence>PRTKRLVQRRKFQGYHGDVQLGLAFEGTIDLRDPTFMDNAFNQYTLSNNEFSIYLPPVGSGEGELILGGVGEHRFTGELTYNPVALPAEYWRITVQDIKYETKLEDRMQPTST</sequence>
<name>A0A9P6J3G9_9FUNG</name>
<dbReference type="AlphaFoldDB" id="A0A9P6J3G9"/>